<organism evidence="2 3">
    <name type="scientific">Aureobasidium mustum</name>
    <dbReference type="NCBI Taxonomy" id="2773714"/>
    <lineage>
        <taxon>Eukaryota</taxon>
        <taxon>Fungi</taxon>
        <taxon>Dikarya</taxon>
        <taxon>Ascomycota</taxon>
        <taxon>Pezizomycotina</taxon>
        <taxon>Dothideomycetes</taxon>
        <taxon>Dothideomycetidae</taxon>
        <taxon>Dothideales</taxon>
        <taxon>Saccotheciaceae</taxon>
        <taxon>Aureobasidium</taxon>
    </lineage>
</organism>
<evidence type="ECO:0000256" key="1">
    <source>
        <dbReference type="SAM" id="MobiDB-lite"/>
    </source>
</evidence>
<evidence type="ECO:0000313" key="2">
    <source>
        <dbReference type="EMBL" id="CAD0098298.1"/>
    </source>
</evidence>
<proteinExistence type="predicted"/>
<name>A0A9N8PL00_9PEZI</name>
<dbReference type="OrthoDB" id="3907078at2759"/>
<evidence type="ECO:0000313" key="3">
    <source>
        <dbReference type="Proteomes" id="UP000714618"/>
    </source>
</evidence>
<feature type="region of interest" description="Disordered" evidence="1">
    <location>
        <begin position="90"/>
        <end position="196"/>
    </location>
</feature>
<reference evidence="2" key="1">
    <citation type="submission" date="2020-06" db="EMBL/GenBank/DDBJ databases">
        <authorList>
            <person name="Onetto C."/>
        </authorList>
    </citation>
    <scope>NUCLEOTIDE SEQUENCE</scope>
</reference>
<accession>A0A9N8PL00</accession>
<sequence>MKLPADDPEIVVLKRGGSYHAVIAETNRVKHALTMERPMPTATAALEYLLDITSEHLGNIHDTCFAGCPTPPTQFGETVENDLYPNLNSYYSPSLTPEAPEFTSSASESTDAADRESIESESPEQESIEITPPPSCRSVALADRLPTPFASPSPSSGRVRAPRRPASATEDNDTDDTVRGNALHRSTRIRQMRDQS</sequence>
<gene>
    <name evidence="2" type="ORF">AWRI4233_LOCUS7122</name>
</gene>
<keyword evidence="3" id="KW-1185">Reference proteome</keyword>
<protein>
    <submittedName>
        <fullName evidence="2">Uncharacterized protein</fullName>
    </submittedName>
</protein>
<dbReference type="Proteomes" id="UP000714618">
    <property type="component" value="Unassembled WGS sequence"/>
</dbReference>
<dbReference type="AlphaFoldDB" id="A0A9N8PL00"/>
<dbReference type="EMBL" id="CAIJEO010000009">
    <property type="protein sequence ID" value="CAD0098298.1"/>
    <property type="molecule type" value="Genomic_DNA"/>
</dbReference>
<comment type="caution">
    <text evidence="2">The sequence shown here is derived from an EMBL/GenBank/DDBJ whole genome shotgun (WGS) entry which is preliminary data.</text>
</comment>